<dbReference type="Pfam" id="PF09072">
    <property type="entry name" value="TMA7"/>
    <property type="match status" value="1"/>
</dbReference>
<feature type="region of interest" description="Disordered" evidence="1">
    <location>
        <begin position="1"/>
        <end position="70"/>
    </location>
</feature>
<evidence type="ECO:0000256" key="1">
    <source>
        <dbReference type="SAM" id="MobiDB-lite"/>
    </source>
</evidence>
<dbReference type="InterPro" id="IPR015157">
    <property type="entry name" value="TMA7"/>
</dbReference>
<name>A0A177AKM9_9PEZI</name>
<dbReference type="RefSeq" id="XP_024327909.1">
    <property type="nucleotide sequence ID" value="XM_024464787.1"/>
</dbReference>
<dbReference type="eggNOG" id="ENOG502SBUJ">
    <property type="taxonomic scope" value="Eukaryota"/>
</dbReference>
<organism evidence="2">
    <name type="scientific">Pseudogymnoascus destructans</name>
    <dbReference type="NCBI Taxonomy" id="655981"/>
    <lineage>
        <taxon>Eukaryota</taxon>
        <taxon>Fungi</taxon>
        <taxon>Dikarya</taxon>
        <taxon>Ascomycota</taxon>
        <taxon>Pezizomycotina</taxon>
        <taxon>Leotiomycetes</taxon>
        <taxon>Thelebolales</taxon>
        <taxon>Thelebolaceae</taxon>
        <taxon>Pseudogymnoascus</taxon>
    </lineage>
</organism>
<evidence type="ECO:0000313" key="2">
    <source>
        <dbReference type="EMBL" id="OAF62637.1"/>
    </source>
</evidence>
<sequence>MGGADRAGGKAKPLKAPKKAPKAELDDEDKAFQEKQRADAKAKAELAAKAKGSKGPLNTGAQGIKKSGKK</sequence>
<protein>
    <submittedName>
        <fullName evidence="2">Translation machinery-associated protein 7</fullName>
    </submittedName>
</protein>
<gene>
    <name evidence="2" type="primary">TMA7</name>
    <name evidence="2" type="ORF">VC83_01102</name>
</gene>
<dbReference type="EMBL" id="KV441387">
    <property type="protein sequence ID" value="OAF62637.1"/>
    <property type="molecule type" value="Genomic_DNA"/>
</dbReference>
<dbReference type="GeneID" id="36284194"/>
<dbReference type="AlphaFoldDB" id="A0A177AKM9"/>
<dbReference type="PANTHER" id="PTHR28632">
    <property type="entry name" value="TRANSLATION MACHINERY-ASSOCIATED PROTEIN 7"/>
    <property type="match status" value="1"/>
</dbReference>
<dbReference type="Proteomes" id="UP000077154">
    <property type="component" value="Unassembled WGS sequence"/>
</dbReference>
<feature type="compositionally biased region" description="Basic and acidic residues" evidence="1">
    <location>
        <begin position="30"/>
        <end position="48"/>
    </location>
</feature>
<accession>A0A177AKM9</accession>
<reference evidence="2" key="1">
    <citation type="submission" date="2016-03" db="EMBL/GenBank/DDBJ databases">
        <title>Updated assembly of Pseudogymnoascus destructans, the fungus causing white-nose syndrome of bats.</title>
        <authorList>
            <person name="Palmer J.M."/>
            <person name="Drees K.P."/>
            <person name="Foster J.T."/>
            <person name="Lindner D.L."/>
        </authorList>
    </citation>
    <scope>NUCLEOTIDE SEQUENCE [LARGE SCALE GENOMIC DNA]</scope>
    <source>
        <strain evidence="2">20631-21</strain>
    </source>
</reference>
<proteinExistence type="predicted"/>